<evidence type="ECO:0000313" key="2">
    <source>
        <dbReference type="Proteomes" id="UP000007350"/>
    </source>
</evidence>
<organism evidence="1 2">
    <name type="scientific">Trypanosoma cruzi marinkellei</name>
    <dbReference type="NCBI Taxonomy" id="85056"/>
    <lineage>
        <taxon>Eukaryota</taxon>
        <taxon>Discoba</taxon>
        <taxon>Euglenozoa</taxon>
        <taxon>Kinetoplastea</taxon>
        <taxon>Metakinetoplastina</taxon>
        <taxon>Trypanosomatida</taxon>
        <taxon>Trypanosomatidae</taxon>
        <taxon>Trypanosoma</taxon>
        <taxon>Schizotrypanum</taxon>
    </lineage>
</organism>
<proteinExistence type="predicted"/>
<gene>
    <name evidence="1" type="ORF">MOQ_006439</name>
</gene>
<dbReference type="OrthoDB" id="271579at2759"/>
<protein>
    <recommendedName>
        <fullName evidence="3">Protein SirB1 N-terminal domain-containing protein</fullName>
    </recommendedName>
</protein>
<comment type="caution">
    <text evidence="1">The sequence shown here is derived from an EMBL/GenBank/DDBJ whole genome shotgun (WGS) entry which is preliminary data.</text>
</comment>
<sequence>MSAKVARSMYRRMLKIVTSIKRVGAEQLALERYAEFLPCTVEVRKDESLQVLLRKAFISTSLSAESLASGFSFIKDATESLPDLELLSLWDAYCRNGEYEMLYGVALLSAALQQAEKEEPTHAGELGDIVSSIRDGVRLLVNEMKEVVAATPTPPSSKGRHGLDARPSFLETAVEALWRRGFDVSEGAAEDFTALSLLRKRRVSVFLLNVLLTVALHELGVPCTLVGTESHRPWIRVQKTGSRPFFMSFAHAGVYSVKEVLRLDGHPPTSTQWWRAARWDGSGRKHILSRMLKVQLMLLSSSLESPLRTRQLKTCRIQILFLLS</sequence>
<accession>K2NLI1</accession>
<keyword evidence="2" id="KW-1185">Reference proteome</keyword>
<evidence type="ECO:0000313" key="1">
    <source>
        <dbReference type="EMBL" id="EKF29762.1"/>
    </source>
</evidence>
<dbReference type="EMBL" id="AHKC01012681">
    <property type="protein sequence ID" value="EKF29762.1"/>
    <property type="molecule type" value="Genomic_DNA"/>
</dbReference>
<dbReference type="AlphaFoldDB" id="K2NLI1"/>
<dbReference type="Proteomes" id="UP000007350">
    <property type="component" value="Unassembled WGS sequence"/>
</dbReference>
<evidence type="ECO:0008006" key="3">
    <source>
        <dbReference type="Google" id="ProtNLM"/>
    </source>
</evidence>
<reference evidence="1 2" key="1">
    <citation type="journal article" date="2012" name="BMC Genomics">
        <title>Comparative genomic analysis of human infective Trypanosoma cruzi lineages with the bat-restricted subspecies T. cruzi marinkellei.</title>
        <authorList>
            <person name="Franzen O."/>
            <person name="Talavera-Lopez C."/>
            <person name="Ochaya S."/>
            <person name="Butler C.E."/>
            <person name="Messenger L.A."/>
            <person name="Lewis M.D."/>
            <person name="Llewellyn M.S."/>
            <person name="Marinkelle C.J."/>
            <person name="Tyler K.M."/>
            <person name="Miles M.A."/>
            <person name="Andersson B."/>
        </authorList>
    </citation>
    <scope>NUCLEOTIDE SEQUENCE [LARGE SCALE GENOMIC DNA]</scope>
    <source>
        <strain evidence="1 2">B7</strain>
    </source>
</reference>
<name>K2NLI1_TRYCR</name>